<sequence>MVLELRLGGRAAPPHFVTIRLVSSRFASDFSFPEVFVRDWIGIAISISDFGNWEMDLIRLL</sequence>
<name>A0A8S9P8N0_BRACR</name>
<protein>
    <submittedName>
        <fullName evidence="1">Uncharacterized protein</fullName>
    </submittedName>
</protein>
<comment type="caution">
    <text evidence="1">The sequence shown here is derived from an EMBL/GenBank/DDBJ whole genome shotgun (WGS) entry which is preliminary data.</text>
</comment>
<evidence type="ECO:0000313" key="2">
    <source>
        <dbReference type="Proteomes" id="UP000712600"/>
    </source>
</evidence>
<dbReference type="Proteomes" id="UP000712600">
    <property type="component" value="Unassembled WGS sequence"/>
</dbReference>
<dbReference type="EMBL" id="QGKX02001521">
    <property type="protein sequence ID" value="KAF3511325.1"/>
    <property type="molecule type" value="Genomic_DNA"/>
</dbReference>
<proteinExistence type="predicted"/>
<evidence type="ECO:0000313" key="1">
    <source>
        <dbReference type="EMBL" id="KAF3511325.1"/>
    </source>
</evidence>
<organism evidence="1 2">
    <name type="scientific">Brassica cretica</name>
    <name type="common">Mustard</name>
    <dbReference type="NCBI Taxonomy" id="69181"/>
    <lineage>
        <taxon>Eukaryota</taxon>
        <taxon>Viridiplantae</taxon>
        <taxon>Streptophyta</taxon>
        <taxon>Embryophyta</taxon>
        <taxon>Tracheophyta</taxon>
        <taxon>Spermatophyta</taxon>
        <taxon>Magnoliopsida</taxon>
        <taxon>eudicotyledons</taxon>
        <taxon>Gunneridae</taxon>
        <taxon>Pentapetalae</taxon>
        <taxon>rosids</taxon>
        <taxon>malvids</taxon>
        <taxon>Brassicales</taxon>
        <taxon>Brassicaceae</taxon>
        <taxon>Brassiceae</taxon>
        <taxon>Brassica</taxon>
    </lineage>
</organism>
<reference evidence="1" key="1">
    <citation type="submission" date="2019-12" db="EMBL/GenBank/DDBJ databases">
        <title>Genome sequencing and annotation of Brassica cretica.</title>
        <authorList>
            <person name="Studholme D.J."/>
            <person name="Sarris P."/>
        </authorList>
    </citation>
    <scope>NUCLEOTIDE SEQUENCE</scope>
    <source>
        <strain evidence="1">PFS-109/04</strain>
        <tissue evidence="1">Leaf</tissue>
    </source>
</reference>
<dbReference type="AlphaFoldDB" id="A0A8S9P8N0"/>
<gene>
    <name evidence="1" type="ORF">F2Q69_00001545</name>
</gene>
<accession>A0A8S9P8N0</accession>